<dbReference type="AlphaFoldDB" id="A0AAW0NWM7"/>
<protein>
    <submittedName>
        <fullName evidence="2">Uncharacterized protein</fullName>
    </submittedName>
</protein>
<dbReference type="Proteomes" id="UP001460270">
    <property type="component" value="Unassembled WGS sequence"/>
</dbReference>
<accession>A0AAW0NWM7</accession>
<feature type="region of interest" description="Disordered" evidence="1">
    <location>
        <begin position="15"/>
        <end position="56"/>
    </location>
</feature>
<organism evidence="2 3">
    <name type="scientific">Mugilogobius chulae</name>
    <name type="common">yellowstripe goby</name>
    <dbReference type="NCBI Taxonomy" id="88201"/>
    <lineage>
        <taxon>Eukaryota</taxon>
        <taxon>Metazoa</taxon>
        <taxon>Chordata</taxon>
        <taxon>Craniata</taxon>
        <taxon>Vertebrata</taxon>
        <taxon>Euteleostomi</taxon>
        <taxon>Actinopterygii</taxon>
        <taxon>Neopterygii</taxon>
        <taxon>Teleostei</taxon>
        <taxon>Neoteleostei</taxon>
        <taxon>Acanthomorphata</taxon>
        <taxon>Gobiaria</taxon>
        <taxon>Gobiiformes</taxon>
        <taxon>Gobioidei</taxon>
        <taxon>Gobiidae</taxon>
        <taxon>Gobionellinae</taxon>
        <taxon>Mugilogobius</taxon>
    </lineage>
</organism>
<feature type="compositionally biased region" description="Polar residues" evidence="1">
    <location>
        <begin position="98"/>
        <end position="110"/>
    </location>
</feature>
<evidence type="ECO:0000313" key="2">
    <source>
        <dbReference type="EMBL" id="KAK7906853.1"/>
    </source>
</evidence>
<evidence type="ECO:0000256" key="1">
    <source>
        <dbReference type="SAM" id="MobiDB-lite"/>
    </source>
</evidence>
<evidence type="ECO:0000313" key="3">
    <source>
        <dbReference type="Proteomes" id="UP001460270"/>
    </source>
</evidence>
<dbReference type="EMBL" id="JBBPFD010000011">
    <property type="protein sequence ID" value="KAK7906853.1"/>
    <property type="molecule type" value="Genomic_DNA"/>
</dbReference>
<name>A0AAW0NWM7_9GOBI</name>
<keyword evidence="3" id="KW-1185">Reference proteome</keyword>
<feature type="compositionally biased region" description="Basic and acidic residues" evidence="1">
    <location>
        <begin position="24"/>
        <end position="38"/>
    </location>
</feature>
<sequence length="110" mass="11637">MAGIIDSQCSVSQRVKQRQRSVLHKGERKEGVRGKEGGEAFVADSSRDGGLTGPERADGPVLYFLATIPRQQGASSGVRSDVLSGRLPAPGQACRLGSSGTSTRSLRQRI</sequence>
<reference evidence="3" key="1">
    <citation type="submission" date="2024-04" db="EMBL/GenBank/DDBJ databases">
        <title>Salinicola lusitanus LLJ914,a marine bacterium isolated from the Okinawa Trough.</title>
        <authorList>
            <person name="Li J."/>
        </authorList>
    </citation>
    <scope>NUCLEOTIDE SEQUENCE [LARGE SCALE GENOMIC DNA]</scope>
</reference>
<comment type="caution">
    <text evidence="2">The sequence shown here is derived from an EMBL/GenBank/DDBJ whole genome shotgun (WGS) entry which is preliminary data.</text>
</comment>
<feature type="region of interest" description="Disordered" evidence="1">
    <location>
        <begin position="73"/>
        <end position="110"/>
    </location>
</feature>
<proteinExistence type="predicted"/>
<gene>
    <name evidence="2" type="ORF">WMY93_015465</name>
</gene>